<evidence type="ECO:0000313" key="1">
    <source>
        <dbReference type="EMBL" id="GFD59588.1"/>
    </source>
</evidence>
<dbReference type="AlphaFoldDB" id="A0A699XNC8"/>
<organism evidence="1">
    <name type="scientific">Tanacetum cinerariifolium</name>
    <name type="common">Dalmatian daisy</name>
    <name type="synonym">Chrysanthemum cinerariifolium</name>
    <dbReference type="NCBI Taxonomy" id="118510"/>
    <lineage>
        <taxon>Eukaryota</taxon>
        <taxon>Viridiplantae</taxon>
        <taxon>Streptophyta</taxon>
        <taxon>Embryophyta</taxon>
        <taxon>Tracheophyta</taxon>
        <taxon>Spermatophyta</taxon>
        <taxon>Magnoliopsida</taxon>
        <taxon>eudicotyledons</taxon>
        <taxon>Gunneridae</taxon>
        <taxon>Pentapetalae</taxon>
        <taxon>asterids</taxon>
        <taxon>campanulids</taxon>
        <taxon>Asterales</taxon>
        <taxon>Asteraceae</taxon>
        <taxon>Asteroideae</taxon>
        <taxon>Anthemideae</taxon>
        <taxon>Anthemidinae</taxon>
        <taxon>Tanacetum</taxon>
    </lineage>
</organism>
<feature type="non-terminal residue" evidence="1">
    <location>
        <position position="82"/>
    </location>
</feature>
<accession>A0A699XNC8</accession>
<feature type="non-terminal residue" evidence="1">
    <location>
        <position position="1"/>
    </location>
</feature>
<proteinExistence type="predicted"/>
<sequence length="82" mass="9448">IIDKLPRENQMLPNDDPQKFIAKMGADALQMLLERINLDELSYSLRDSAAHETSQQRKAEALKRLRVVEAFRDAATRVENRP</sequence>
<reference evidence="1" key="1">
    <citation type="journal article" date="2019" name="Sci. Rep.">
        <title>Draft genome of Tanacetum cinerariifolium, the natural source of mosquito coil.</title>
        <authorList>
            <person name="Yamashiro T."/>
            <person name="Shiraishi A."/>
            <person name="Satake H."/>
            <person name="Nakayama K."/>
        </authorList>
    </citation>
    <scope>NUCLEOTIDE SEQUENCE</scope>
</reference>
<name>A0A699XNC8_TANCI</name>
<evidence type="ECO:0008006" key="2">
    <source>
        <dbReference type="Google" id="ProtNLM"/>
    </source>
</evidence>
<gene>
    <name evidence="1" type="ORF">Tci_931557</name>
</gene>
<dbReference type="EMBL" id="BKCJ011866971">
    <property type="protein sequence ID" value="GFD59588.1"/>
    <property type="molecule type" value="Genomic_DNA"/>
</dbReference>
<protein>
    <recommendedName>
        <fullName evidence="2">GED domain-containing protein</fullName>
    </recommendedName>
</protein>
<comment type="caution">
    <text evidence="1">The sequence shown here is derived from an EMBL/GenBank/DDBJ whole genome shotgun (WGS) entry which is preliminary data.</text>
</comment>